<evidence type="ECO:0008006" key="4">
    <source>
        <dbReference type="Google" id="ProtNLM"/>
    </source>
</evidence>
<accession>A0A0D1VCS1</accession>
<keyword evidence="1" id="KW-1133">Transmembrane helix</keyword>
<protein>
    <recommendedName>
        <fullName evidence="4">Group-specific protein</fullName>
    </recommendedName>
</protein>
<dbReference type="NCBIfam" id="NF041644">
    <property type="entry name" value="CBO0543_fam"/>
    <property type="match status" value="1"/>
</dbReference>
<dbReference type="InterPro" id="IPR048147">
    <property type="entry name" value="CBO0543-like"/>
</dbReference>
<keyword evidence="3" id="KW-1185">Reference proteome</keyword>
<evidence type="ECO:0000313" key="3">
    <source>
        <dbReference type="Proteomes" id="UP000037269"/>
    </source>
</evidence>
<name>A0A0D1VCS1_ANEMI</name>
<proteinExistence type="predicted"/>
<feature type="transmembrane region" description="Helical" evidence="1">
    <location>
        <begin position="34"/>
        <end position="53"/>
    </location>
</feature>
<dbReference type="STRING" id="47500.AF333_16650"/>
<organism evidence="2 3">
    <name type="scientific">Aneurinibacillus migulanus</name>
    <name type="common">Bacillus migulanus</name>
    <dbReference type="NCBI Taxonomy" id="47500"/>
    <lineage>
        <taxon>Bacteria</taxon>
        <taxon>Bacillati</taxon>
        <taxon>Bacillota</taxon>
        <taxon>Bacilli</taxon>
        <taxon>Bacillales</taxon>
        <taxon>Paenibacillaceae</taxon>
        <taxon>Aneurinibacillus group</taxon>
        <taxon>Aneurinibacillus</taxon>
    </lineage>
</organism>
<feature type="transmembrane region" description="Helical" evidence="1">
    <location>
        <begin position="65"/>
        <end position="90"/>
    </location>
</feature>
<evidence type="ECO:0000256" key="1">
    <source>
        <dbReference type="SAM" id="Phobius"/>
    </source>
</evidence>
<reference evidence="2 3" key="1">
    <citation type="submission" date="2015-07" db="EMBL/GenBank/DDBJ databases">
        <title>Fjat-14205 dsm 2895.</title>
        <authorList>
            <person name="Liu B."/>
            <person name="Wang J."/>
            <person name="Zhu Y."/>
            <person name="Liu G."/>
            <person name="Chen Q."/>
            <person name="Chen Z."/>
            <person name="Lan J."/>
            <person name="Che J."/>
            <person name="Ge C."/>
            <person name="Shi H."/>
            <person name="Pan Z."/>
            <person name="Liu X."/>
        </authorList>
    </citation>
    <scope>NUCLEOTIDE SEQUENCE [LARGE SCALE GENOMIC DNA]</scope>
    <source>
        <strain evidence="2 3">DSM 2895</strain>
    </source>
</reference>
<dbReference type="Proteomes" id="UP000037269">
    <property type="component" value="Unassembled WGS sequence"/>
</dbReference>
<keyword evidence="1" id="KW-0472">Membrane</keyword>
<dbReference type="AlphaFoldDB" id="A0A0D1VCS1"/>
<evidence type="ECO:0000313" key="2">
    <source>
        <dbReference type="EMBL" id="KON96866.1"/>
    </source>
</evidence>
<dbReference type="RefSeq" id="WP_043065238.1">
    <property type="nucleotide sequence ID" value="NZ_CCMI01000034.1"/>
</dbReference>
<dbReference type="EMBL" id="LGUG01000004">
    <property type="protein sequence ID" value="KON96866.1"/>
    <property type="molecule type" value="Genomic_DNA"/>
</dbReference>
<feature type="transmembrane region" description="Helical" evidence="1">
    <location>
        <begin position="133"/>
        <end position="152"/>
    </location>
</feature>
<feature type="transmembrane region" description="Helical" evidence="1">
    <location>
        <begin position="97"/>
        <end position="113"/>
    </location>
</feature>
<sequence length="161" mass="19659">MTIVKHWRKSSLQLWHKKRSFPPQRNRQNSIQKYVPAMIFSSWLGTYADLIMVEQQMYSFPIRPFPALFSINIAFTVFLLPITTAFFLYYVEKLNTTQRFIVVLLLGFFMPLVEQLSEKVGWFNHSSEWRHLYSFFGYIFFMWLVCKFHFWYSYNNRIPRH</sequence>
<gene>
    <name evidence="2" type="ORF">AF333_16650</name>
</gene>
<keyword evidence="1" id="KW-0812">Transmembrane</keyword>
<comment type="caution">
    <text evidence="2">The sequence shown here is derived from an EMBL/GenBank/DDBJ whole genome shotgun (WGS) entry which is preliminary data.</text>
</comment>